<evidence type="ECO:0000256" key="1">
    <source>
        <dbReference type="SAM" id="MobiDB-lite"/>
    </source>
</evidence>
<sequence length="97" mass="10298">MATARHVGWVHAGGGGAPPVATERHGGGGSVTPARTVTRRWRAGSIRSIKPDIDKSACASSKHVLMCCVAVVTKDGWMRRLLKLDYVHVGTCTGFLD</sequence>
<evidence type="ECO:0000313" key="2">
    <source>
        <dbReference type="EMBL" id="GAB0193707.1"/>
    </source>
</evidence>
<accession>A0ABC9XAD5</accession>
<organism evidence="2 3">
    <name type="scientific">Grus japonensis</name>
    <name type="common">Japanese crane</name>
    <name type="synonym">Red-crowned crane</name>
    <dbReference type="NCBI Taxonomy" id="30415"/>
    <lineage>
        <taxon>Eukaryota</taxon>
        <taxon>Metazoa</taxon>
        <taxon>Chordata</taxon>
        <taxon>Craniata</taxon>
        <taxon>Vertebrata</taxon>
        <taxon>Euteleostomi</taxon>
        <taxon>Archelosauria</taxon>
        <taxon>Archosauria</taxon>
        <taxon>Dinosauria</taxon>
        <taxon>Saurischia</taxon>
        <taxon>Theropoda</taxon>
        <taxon>Coelurosauria</taxon>
        <taxon>Aves</taxon>
        <taxon>Neognathae</taxon>
        <taxon>Neoaves</taxon>
        <taxon>Gruiformes</taxon>
        <taxon>Gruidae</taxon>
        <taxon>Grus</taxon>
    </lineage>
</organism>
<feature type="compositionally biased region" description="Low complexity" evidence="1">
    <location>
        <begin position="1"/>
        <end position="10"/>
    </location>
</feature>
<keyword evidence="3" id="KW-1185">Reference proteome</keyword>
<dbReference type="EMBL" id="BAAFJT010000009">
    <property type="protein sequence ID" value="GAB0193707.1"/>
    <property type="molecule type" value="Genomic_DNA"/>
</dbReference>
<gene>
    <name evidence="2" type="ORF">GRJ2_001836000</name>
</gene>
<dbReference type="AlphaFoldDB" id="A0ABC9XAD5"/>
<reference evidence="2 3" key="1">
    <citation type="submission" date="2024-06" db="EMBL/GenBank/DDBJ databases">
        <title>The draft genome of Grus japonensis, version 3.</title>
        <authorList>
            <person name="Nabeshima K."/>
            <person name="Suzuki S."/>
            <person name="Onuma M."/>
        </authorList>
    </citation>
    <scope>NUCLEOTIDE SEQUENCE [LARGE SCALE GENOMIC DNA]</scope>
    <source>
        <strain evidence="2 3">451A</strain>
    </source>
</reference>
<name>A0ABC9XAD5_GRUJA</name>
<feature type="region of interest" description="Disordered" evidence="1">
    <location>
        <begin position="1"/>
        <end position="33"/>
    </location>
</feature>
<comment type="caution">
    <text evidence="2">The sequence shown here is derived from an EMBL/GenBank/DDBJ whole genome shotgun (WGS) entry which is preliminary data.</text>
</comment>
<proteinExistence type="predicted"/>
<protein>
    <submittedName>
        <fullName evidence="2">Uncharacterized protein</fullName>
    </submittedName>
</protein>
<dbReference type="Proteomes" id="UP001623348">
    <property type="component" value="Unassembled WGS sequence"/>
</dbReference>
<evidence type="ECO:0000313" key="3">
    <source>
        <dbReference type="Proteomes" id="UP001623348"/>
    </source>
</evidence>